<dbReference type="GO" id="GO:0005737">
    <property type="term" value="C:cytoplasm"/>
    <property type="evidence" value="ECO:0007669"/>
    <property type="project" value="TreeGrafter"/>
</dbReference>
<evidence type="ECO:0000313" key="7">
    <source>
        <dbReference type="Proteomes" id="UP001152797"/>
    </source>
</evidence>
<dbReference type="AlphaFoldDB" id="A0A9P1GCL9"/>
<evidence type="ECO:0000313" key="5">
    <source>
        <dbReference type="EMBL" id="CAL1161398.1"/>
    </source>
</evidence>
<evidence type="ECO:0000313" key="4">
    <source>
        <dbReference type="EMBL" id="CAI4008023.1"/>
    </source>
</evidence>
<dbReference type="SUPFAM" id="SSF52467">
    <property type="entry name" value="DHS-like NAD/FAD-binding domain"/>
    <property type="match status" value="1"/>
</dbReference>
<comment type="similarity">
    <text evidence="1">Belongs to the deoxyhypusine synthase family.</text>
</comment>
<dbReference type="PANTHER" id="PTHR11703:SF0">
    <property type="entry name" value="DEOXYHYPUSINE SYNTHASE"/>
    <property type="match status" value="1"/>
</dbReference>
<proteinExistence type="inferred from homology"/>
<dbReference type="EMBL" id="CAMXCT020004179">
    <property type="protein sequence ID" value="CAL1161398.1"/>
    <property type="molecule type" value="Genomic_DNA"/>
</dbReference>
<dbReference type="PANTHER" id="PTHR11703">
    <property type="entry name" value="DEOXYHYPUSINE SYNTHASE"/>
    <property type="match status" value="1"/>
</dbReference>
<dbReference type="GO" id="GO:0034038">
    <property type="term" value="F:deoxyhypusine synthase activity"/>
    <property type="evidence" value="ECO:0007669"/>
    <property type="project" value="TreeGrafter"/>
</dbReference>
<dbReference type="Proteomes" id="UP001152797">
    <property type="component" value="Unassembled WGS sequence"/>
</dbReference>
<dbReference type="InterPro" id="IPR029035">
    <property type="entry name" value="DHS-like_NAD/FAD-binding_dom"/>
</dbReference>
<protein>
    <submittedName>
        <fullName evidence="6">Sperm-associated antigen 6</fullName>
    </submittedName>
</protein>
<evidence type="ECO:0000313" key="6">
    <source>
        <dbReference type="EMBL" id="CAL4795335.1"/>
    </source>
</evidence>
<sequence>MEHPPFIDDFPHIFVSQSISHFLYAQCNVQEYVLASSEKLSSPEVVGYDFNQGVDYEALLQSFVTTGFQATNMGKAMMEIERMLDWSLADDPVPEDEVDEFKDVEARRKVRTKIWLSYTSNMISSGVRETIRFLVQHSMVQVMAFFHIPRHVLVLPLPSTPVASCAMALVALGRGELYTEDELKTLLAREISKRPWPTVGTVVSISHDWDGPSTYNSEEFLSLKSQDRVRVTEVSPLGAWLRGTVVGSNRSGWFGGPGCEAAMSVNLDVPLGSEMDEELPFSKAEPEAFDEDDGDLGDLEKDLEDYVARNHVDSSAATALKAVNATALSPEMQAEIIKNDMTNCRSPSAVLLSRIDKLKAQWPHTGAPGRPVAPTVAPRKAPGGSAAPTVPARVLPSTAPGGAMPQLRGSAARSRSPRGHPQVPHRKETKENWEKGLDVEDFIERHQLDERAVVQLRSLPPEELQIIVNADLTNARNPSAVVLSRIQRVRDDGHRADAHRHAVEEYLSRNSVDEVAGGALKMLPMEVQQQIMQSDLSNSRNPSAVLLSRIRAAEASLGVPAGQPPPPGGGGWGHGGHGGHGHGGSPPAPQGGWGHGGGGGGWGPAGQMVEDFIQQYGLDEKVAVDLRMLPEEVLQEVMSCNIRNARNPSAMVRSRIQAVQSKSKIFYMVEDYLGRYEVDEVAASALRNAQPEVQTRVMEEEMVNCRNPSAVLISRIRAIEKGQR</sequence>
<dbReference type="Pfam" id="PF01916">
    <property type="entry name" value="DS"/>
    <property type="match status" value="1"/>
</dbReference>
<dbReference type="EMBL" id="CAMXCT030004179">
    <property type="protein sequence ID" value="CAL4795335.1"/>
    <property type="molecule type" value="Genomic_DNA"/>
</dbReference>
<dbReference type="InterPro" id="IPR036982">
    <property type="entry name" value="Deoxyhypusine_synthase_sf"/>
</dbReference>
<evidence type="ECO:0000256" key="1">
    <source>
        <dbReference type="ARBA" id="ARBA00009892"/>
    </source>
</evidence>
<feature type="compositionally biased region" description="Gly residues" evidence="3">
    <location>
        <begin position="569"/>
        <end position="584"/>
    </location>
</feature>
<keyword evidence="7" id="KW-1185">Reference proteome</keyword>
<dbReference type="OrthoDB" id="294378at2759"/>
<organism evidence="4">
    <name type="scientific">Cladocopium goreaui</name>
    <dbReference type="NCBI Taxonomy" id="2562237"/>
    <lineage>
        <taxon>Eukaryota</taxon>
        <taxon>Sar</taxon>
        <taxon>Alveolata</taxon>
        <taxon>Dinophyceae</taxon>
        <taxon>Suessiales</taxon>
        <taxon>Symbiodiniaceae</taxon>
        <taxon>Cladocopium</taxon>
    </lineage>
</organism>
<dbReference type="EMBL" id="CAMXCT010004179">
    <property type="protein sequence ID" value="CAI4008023.1"/>
    <property type="molecule type" value="Genomic_DNA"/>
</dbReference>
<reference evidence="5" key="2">
    <citation type="submission" date="2024-04" db="EMBL/GenBank/DDBJ databases">
        <authorList>
            <person name="Chen Y."/>
            <person name="Shah S."/>
            <person name="Dougan E. K."/>
            <person name="Thang M."/>
            <person name="Chan C."/>
        </authorList>
    </citation>
    <scope>NUCLEOTIDE SEQUENCE [LARGE SCALE GENOMIC DNA]</scope>
</reference>
<dbReference type="Gene3D" id="3.40.910.10">
    <property type="entry name" value="Deoxyhypusine synthase"/>
    <property type="match status" value="1"/>
</dbReference>
<feature type="region of interest" description="Disordered" evidence="3">
    <location>
        <begin position="362"/>
        <end position="431"/>
    </location>
</feature>
<comment type="caution">
    <text evidence="4">The sequence shown here is derived from an EMBL/GenBank/DDBJ whole genome shotgun (WGS) entry which is preliminary data.</text>
</comment>
<evidence type="ECO:0000256" key="2">
    <source>
        <dbReference type="ARBA" id="ARBA00023027"/>
    </source>
</evidence>
<dbReference type="InterPro" id="IPR002773">
    <property type="entry name" value="Deoxyhypusine_synthase"/>
</dbReference>
<accession>A0A9P1GCL9</accession>
<feature type="compositionally biased region" description="Gly residues" evidence="3">
    <location>
        <begin position="591"/>
        <end position="601"/>
    </location>
</feature>
<keyword evidence="2" id="KW-0520">NAD</keyword>
<name>A0A9P1GCL9_9DINO</name>
<gene>
    <name evidence="4" type="ORF">C1SCF055_LOCUS33513</name>
</gene>
<reference evidence="4" key="1">
    <citation type="submission" date="2022-10" db="EMBL/GenBank/DDBJ databases">
        <authorList>
            <person name="Chen Y."/>
            <person name="Dougan E. K."/>
            <person name="Chan C."/>
            <person name="Rhodes N."/>
            <person name="Thang M."/>
        </authorList>
    </citation>
    <scope>NUCLEOTIDE SEQUENCE</scope>
</reference>
<evidence type="ECO:0000256" key="3">
    <source>
        <dbReference type="SAM" id="MobiDB-lite"/>
    </source>
</evidence>
<feature type="region of interest" description="Disordered" evidence="3">
    <location>
        <begin position="557"/>
        <end position="601"/>
    </location>
</feature>